<protein>
    <submittedName>
        <fullName evidence="1">Uncharacterized protein</fullName>
    </submittedName>
</protein>
<reference evidence="1 2" key="1">
    <citation type="submission" date="2019-08" db="EMBL/GenBank/DDBJ databases">
        <authorList>
            <person name="Alioto T."/>
            <person name="Alioto T."/>
            <person name="Gomez Garrido J."/>
        </authorList>
    </citation>
    <scope>NUCLEOTIDE SEQUENCE [LARGE SCALE GENOMIC DNA]</scope>
</reference>
<evidence type="ECO:0000313" key="2">
    <source>
        <dbReference type="Proteomes" id="UP000325440"/>
    </source>
</evidence>
<organism evidence="1 2">
    <name type="scientific">Cinara cedri</name>
    <dbReference type="NCBI Taxonomy" id="506608"/>
    <lineage>
        <taxon>Eukaryota</taxon>
        <taxon>Metazoa</taxon>
        <taxon>Ecdysozoa</taxon>
        <taxon>Arthropoda</taxon>
        <taxon>Hexapoda</taxon>
        <taxon>Insecta</taxon>
        <taxon>Pterygota</taxon>
        <taxon>Neoptera</taxon>
        <taxon>Paraneoptera</taxon>
        <taxon>Hemiptera</taxon>
        <taxon>Sternorrhyncha</taxon>
        <taxon>Aphidomorpha</taxon>
        <taxon>Aphidoidea</taxon>
        <taxon>Aphididae</taxon>
        <taxon>Lachninae</taxon>
        <taxon>Cinara</taxon>
    </lineage>
</organism>
<dbReference type="EMBL" id="CABPRJ010000484">
    <property type="protein sequence ID" value="VVC28836.1"/>
    <property type="molecule type" value="Genomic_DNA"/>
</dbReference>
<keyword evidence="2" id="KW-1185">Reference proteome</keyword>
<dbReference type="AlphaFoldDB" id="A0A5E4MBK7"/>
<dbReference type="Proteomes" id="UP000325440">
    <property type="component" value="Unassembled WGS sequence"/>
</dbReference>
<sequence>MNLDIDEIPGNTQTPIKVYPDELKKFPQDKMIIRIKKQEPEIDIMSTNDSSNQDDIVSYTCEFVQKVDLTESEYSEFGEEIDTDRQDENFIYPKITHSEEEDINDTTWLPPNNLTPRERKLIDCVYPKIEKPVSKKNKSKNNTTKESCVKKNGLPRPKQVLECINVKAVNGTTTKKDCDSLSVKVCKPRKGMSTAKQRLGRILKIHKMRK</sequence>
<accession>A0A5E4MBK7</accession>
<gene>
    <name evidence="1" type="ORF">CINCED_3A020468</name>
</gene>
<name>A0A5E4MBK7_9HEMI</name>
<proteinExistence type="predicted"/>
<dbReference type="OrthoDB" id="5876800at2759"/>
<evidence type="ECO:0000313" key="1">
    <source>
        <dbReference type="EMBL" id="VVC28836.1"/>
    </source>
</evidence>